<dbReference type="AlphaFoldDB" id="A0A1H9Q2U9"/>
<keyword evidence="2" id="KW-1185">Reference proteome</keyword>
<protein>
    <submittedName>
        <fullName evidence="1">Uncharacterized protein</fullName>
    </submittedName>
</protein>
<organism evidence="1 2">
    <name type="scientific">Actinokineospora terrae</name>
    <dbReference type="NCBI Taxonomy" id="155974"/>
    <lineage>
        <taxon>Bacteria</taxon>
        <taxon>Bacillati</taxon>
        <taxon>Actinomycetota</taxon>
        <taxon>Actinomycetes</taxon>
        <taxon>Pseudonocardiales</taxon>
        <taxon>Pseudonocardiaceae</taxon>
        <taxon>Actinokineospora</taxon>
    </lineage>
</organism>
<dbReference type="RefSeq" id="WP_092776318.1">
    <property type="nucleotide sequence ID" value="NZ_FOGI01000004.1"/>
</dbReference>
<proteinExistence type="predicted"/>
<dbReference type="EMBL" id="FOGI01000004">
    <property type="protein sequence ID" value="SER54425.1"/>
    <property type="molecule type" value="Genomic_DNA"/>
</dbReference>
<evidence type="ECO:0000313" key="1">
    <source>
        <dbReference type="EMBL" id="SER54425.1"/>
    </source>
</evidence>
<evidence type="ECO:0000313" key="2">
    <source>
        <dbReference type="Proteomes" id="UP000199051"/>
    </source>
</evidence>
<gene>
    <name evidence="1" type="ORF">SAMN04487818_10453</name>
</gene>
<sequence length="150" mass="16144">MSADENVARAVLDCDADPTSAWPTEHDAGWRGVGIWRGQDMAVVAIARWTGRGVLCDLDAFTRLDDRWWPAAATGGSLVDPVVPAHGVTWFFEQQVAIGEDDDLLQTRAGIAAPDVTAVVMGTETFRPAHTTRLVLPTALADDFTEPSVV</sequence>
<dbReference type="Proteomes" id="UP000199051">
    <property type="component" value="Unassembled WGS sequence"/>
</dbReference>
<name>A0A1H9Q2U9_9PSEU</name>
<reference evidence="2" key="1">
    <citation type="submission" date="2016-10" db="EMBL/GenBank/DDBJ databases">
        <authorList>
            <person name="Varghese N."/>
            <person name="Submissions S."/>
        </authorList>
    </citation>
    <scope>NUCLEOTIDE SEQUENCE [LARGE SCALE GENOMIC DNA]</scope>
    <source>
        <strain evidence="2">DSM 44260</strain>
    </source>
</reference>
<accession>A0A1H9Q2U9</accession>